<dbReference type="CDD" id="cd05154">
    <property type="entry name" value="ACAD10_11_N-like"/>
    <property type="match status" value="1"/>
</dbReference>
<dbReference type="Gene3D" id="3.30.200.20">
    <property type="entry name" value="Phosphorylase Kinase, domain 1"/>
    <property type="match status" value="1"/>
</dbReference>
<evidence type="ECO:0000259" key="1">
    <source>
        <dbReference type="Pfam" id="PF01636"/>
    </source>
</evidence>
<proteinExistence type="predicted"/>
<evidence type="ECO:0000313" key="2">
    <source>
        <dbReference type="EMBL" id="KAF1986262.1"/>
    </source>
</evidence>
<gene>
    <name evidence="2" type="ORF">K402DRAFT_394120</name>
</gene>
<dbReference type="SUPFAM" id="SSF56112">
    <property type="entry name" value="Protein kinase-like (PK-like)"/>
    <property type="match status" value="1"/>
</dbReference>
<dbReference type="PANTHER" id="PTHR47829:SF1">
    <property type="entry name" value="HAD FAMILY PHOSPHATASE"/>
    <property type="match status" value="1"/>
</dbReference>
<dbReference type="InterPro" id="IPR002575">
    <property type="entry name" value="Aminoglycoside_PTrfase"/>
</dbReference>
<dbReference type="AlphaFoldDB" id="A0A6G1GZM7"/>
<dbReference type="EMBL" id="ML977158">
    <property type="protein sequence ID" value="KAF1986262.1"/>
    <property type="molecule type" value="Genomic_DNA"/>
</dbReference>
<dbReference type="InterPro" id="IPR052898">
    <property type="entry name" value="ACAD10-like"/>
</dbReference>
<name>A0A6G1GZM7_9PEZI</name>
<dbReference type="InterPro" id="IPR011009">
    <property type="entry name" value="Kinase-like_dom_sf"/>
</dbReference>
<dbReference type="PANTHER" id="PTHR47829">
    <property type="entry name" value="HYDROLASE, PUTATIVE (AFU_ORTHOLOGUE AFUA_1G12880)-RELATED"/>
    <property type="match status" value="1"/>
</dbReference>
<dbReference type="Proteomes" id="UP000800041">
    <property type="component" value="Unassembled WGS sequence"/>
</dbReference>
<dbReference type="InterPro" id="IPR041726">
    <property type="entry name" value="ACAD10_11_N"/>
</dbReference>
<feature type="domain" description="Aminoglycoside phosphotransferase" evidence="1">
    <location>
        <begin position="31"/>
        <end position="269"/>
    </location>
</feature>
<evidence type="ECO:0000313" key="3">
    <source>
        <dbReference type="Proteomes" id="UP000800041"/>
    </source>
</evidence>
<dbReference type="OrthoDB" id="191037at2759"/>
<reference evidence="2" key="1">
    <citation type="journal article" date="2020" name="Stud. Mycol.">
        <title>101 Dothideomycetes genomes: a test case for predicting lifestyles and emergence of pathogens.</title>
        <authorList>
            <person name="Haridas S."/>
            <person name="Albert R."/>
            <person name="Binder M."/>
            <person name="Bloem J."/>
            <person name="Labutti K."/>
            <person name="Salamov A."/>
            <person name="Andreopoulos B."/>
            <person name="Baker S."/>
            <person name="Barry K."/>
            <person name="Bills G."/>
            <person name="Bluhm B."/>
            <person name="Cannon C."/>
            <person name="Castanera R."/>
            <person name="Culley D."/>
            <person name="Daum C."/>
            <person name="Ezra D."/>
            <person name="Gonzalez J."/>
            <person name="Henrissat B."/>
            <person name="Kuo A."/>
            <person name="Liang C."/>
            <person name="Lipzen A."/>
            <person name="Lutzoni F."/>
            <person name="Magnuson J."/>
            <person name="Mondo S."/>
            <person name="Nolan M."/>
            <person name="Ohm R."/>
            <person name="Pangilinan J."/>
            <person name="Park H.-J."/>
            <person name="Ramirez L."/>
            <person name="Alfaro M."/>
            <person name="Sun H."/>
            <person name="Tritt A."/>
            <person name="Yoshinaga Y."/>
            <person name="Zwiers L.-H."/>
            <person name="Turgeon B."/>
            <person name="Goodwin S."/>
            <person name="Spatafora J."/>
            <person name="Crous P."/>
            <person name="Grigoriev I."/>
        </authorList>
    </citation>
    <scope>NUCLEOTIDE SEQUENCE</scope>
    <source>
        <strain evidence="2">CBS 113979</strain>
    </source>
</reference>
<organism evidence="2 3">
    <name type="scientific">Aulographum hederae CBS 113979</name>
    <dbReference type="NCBI Taxonomy" id="1176131"/>
    <lineage>
        <taxon>Eukaryota</taxon>
        <taxon>Fungi</taxon>
        <taxon>Dikarya</taxon>
        <taxon>Ascomycota</taxon>
        <taxon>Pezizomycotina</taxon>
        <taxon>Dothideomycetes</taxon>
        <taxon>Pleosporomycetidae</taxon>
        <taxon>Aulographales</taxon>
        <taxon>Aulographaceae</taxon>
    </lineage>
</organism>
<sequence length="373" mass="41621">MAGVVRQPIDEANLAKYIEANVPEIKLPVSIKQFGFGQSNPTYQLTDKTGQKYVLRKKPPGKLLSKTAHKVDREYRILRALEPTDVPTPKTYTLCQDESVIGTDFYIMEFMDGRIIEDPLMPGVSPEDRRAMWKDAVVSLAKFHRVDPKRVGLENFGKWSGFYNRQLATFNTIQDAQSKAVDIESGVPVGKIPYFDDMVAFFKDPKTQPKDRSSFVHGDYKIDNVVFHKTEPRVIGILDWEMATIGHPLSDLSNLLTPFTTANSETARRIGRASDKFLVGATPGLPTKEQCIEWYRQVAGWDPTPDTTWGDAFGIYRGSIIMQGIAARYAMRVASSANAKSYADSMPAFATVGWDLVQAAKAKAAEKAKQAKL</sequence>
<accession>A0A6G1GZM7</accession>
<dbReference type="Pfam" id="PF01636">
    <property type="entry name" value="APH"/>
    <property type="match status" value="1"/>
</dbReference>
<keyword evidence="3" id="KW-1185">Reference proteome</keyword>
<protein>
    <submittedName>
        <fullName evidence="2">APH-domain-containing protein</fullName>
    </submittedName>
</protein>
<dbReference type="Gene3D" id="3.90.1200.10">
    <property type="match status" value="1"/>
</dbReference>